<dbReference type="GO" id="GO:0003723">
    <property type="term" value="F:RNA binding"/>
    <property type="evidence" value="ECO:0007669"/>
    <property type="project" value="InterPro"/>
</dbReference>
<protein>
    <recommendedName>
        <fullName evidence="9">WD repeat-containing protein 75 second beta-propeller domain-containing protein</fullName>
    </recommendedName>
</protein>
<dbReference type="SUPFAM" id="SSF50998">
    <property type="entry name" value="Quinoprotein alcohol dehydrogenase-like"/>
    <property type="match status" value="1"/>
</dbReference>
<feature type="repeat" description="WD" evidence="8">
    <location>
        <begin position="266"/>
        <end position="307"/>
    </location>
</feature>
<evidence type="ECO:0000256" key="8">
    <source>
        <dbReference type="PROSITE-ProRule" id="PRU00221"/>
    </source>
</evidence>
<dbReference type="Gene3D" id="2.130.10.10">
    <property type="entry name" value="YVTN repeat-like/Quinoprotein amine dehydrogenase"/>
    <property type="match status" value="2"/>
</dbReference>
<evidence type="ECO:0000256" key="7">
    <source>
        <dbReference type="ARBA" id="ARBA00023242"/>
    </source>
</evidence>
<dbReference type="SUPFAM" id="SSF82171">
    <property type="entry name" value="DPP6 N-terminal domain-like"/>
    <property type="match status" value="1"/>
</dbReference>
<evidence type="ECO:0000256" key="3">
    <source>
        <dbReference type="ARBA" id="ARBA00022552"/>
    </source>
</evidence>
<keyword evidence="11" id="KW-1185">Reference proteome</keyword>
<dbReference type="GO" id="GO:2000234">
    <property type="term" value="P:positive regulation of rRNA processing"/>
    <property type="evidence" value="ECO:0007669"/>
    <property type="project" value="TreeGrafter"/>
</dbReference>
<keyword evidence="6" id="KW-0804">Transcription</keyword>
<feature type="repeat" description="WD" evidence="8">
    <location>
        <begin position="472"/>
        <end position="515"/>
    </location>
</feature>
<dbReference type="PANTHER" id="PTHR44215">
    <property type="entry name" value="WD REPEAT-CONTAINING PROTEIN 75"/>
    <property type="match status" value="1"/>
</dbReference>
<evidence type="ECO:0000256" key="5">
    <source>
        <dbReference type="ARBA" id="ARBA00022737"/>
    </source>
</evidence>
<keyword evidence="3" id="KW-0698">rRNA processing</keyword>
<organism evidence="10 11">
    <name type="scientific">Chironomus riparius</name>
    <dbReference type="NCBI Taxonomy" id="315576"/>
    <lineage>
        <taxon>Eukaryota</taxon>
        <taxon>Metazoa</taxon>
        <taxon>Ecdysozoa</taxon>
        <taxon>Arthropoda</taxon>
        <taxon>Hexapoda</taxon>
        <taxon>Insecta</taxon>
        <taxon>Pterygota</taxon>
        <taxon>Neoptera</taxon>
        <taxon>Endopterygota</taxon>
        <taxon>Diptera</taxon>
        <taxon>Nematocera</taxon>
        <taxon>Chironomoidea</taxon>
        <taxon>Chironomidae</taxon>
        <taxon>Chironominae</taxon>
        <taxon>Chironomus</taxon>
    </lineage>
</organism>
<feature type="domain" description="WD repeat-containing protein 75 second beta-propeller" evidence="9">
    <location>
        <begin position="776"/>
        <end position="894"/>
    </location>
</feature>
<dbReference type="PANTHER" id="PTHR44215:SF1">
    <property type="entry name" value="WD REPEAT-CONTAINING PROTEIN 75"/>
    <property type="match status" value="1"/>
</dbReference>
<dbReference type="SUPFAM" id="SSF50978">
    <property type="entry name" value="WD40 repeat-like"/>
    <property type="match status" value="1"/>
</dbReference>
<comment type="subcellular location">
    <subcellularLocation>
        <location evidence="1">Nucleus</location>
        <location evidence="1">Nucleolus</location>
    </subcellularLocation>
</comment>
<accession>A0A9N9WKU6</accession>
<dbReference type="Pfam" id="PF23769">
    <property type="entry name" value="Beta-prop_WDR75_2nd"/>
    <property type="match status" value="2"/>
</dbReference>
<dbReference type="Pfam" id="PF23869">
    <property type="entry name" value="Beta-prop_WDR75_1st"/>
    <property type="match status" value="1"/>
</dbReference>
<dbReference type="InterPro" id="IPR011047">
    <property type="entry name" value="Quinoprotein_ADH-like_sf"/>
</dbReference>
<dbReference type="GO" id="GO:0045943">
    <property type="term" value="P:positive regulation of transcription by RNA polymerase I"/>
    <property type="evidence" value="ECO:0007669"/>
    <property type="project" value="InterPro"/>
</dbReference>
<reference evidence="10" key="2">
    <citation type="submission" date="2022-10" db="EMBL/GenBank/DDBJ databases">
        <authorList>
            <consortium name="ENA_rothamsted_submissions"/>
            <consortium name="culmorum"/>
            <person name="King R."/>
        </authorList>
    </citation>
    <scope>NUCLEOTIDE SEQUENCE</scope>
</reference>
<keyword evidence="4 8" id="KW-0853">WD repeat</keyword>
<evidence type="ECO:0000256" key="4">
    <source>
        <dbReference type="ARBA" id="ARBA00022574"/>
    </source>
</evidence>
<dbReference type="GO" id="GO:0032040">
    <property type="term" value="C:small-subunit processome"/>
    <property type="evidence" value="ECO:0007669"/>
    <property type="project" value="InterPro"/>
</dbReference>
<keyword evidence="2" id="KW-0690">Ribosome biogenesis</keyword>
<evidence type="ECO:0000259" key="9">
    <source>
        <dbReference type="Pfam" id="PF23769"/>
    </source>
</evidence>
<dbReference type="InterPro" id="IPR053826">
    <property type="entry name" value="WDR75"/>
</dbReference>
<sequence length="1065" mass="121391">MCLDIDHHYNNQKIIVNQNYTGNFTMMETDSPASELKLNIKSLCGGSLIDDKPIFDANGEIIYVIRNDKIRAYSVETGELITELADNKNGTIVGLFLDPNTKKSLISCTVHGEISFWKLDSNLITLRKKLDIKMLAIVKRFLVTLVDDILHAVVHYIDTDKTSSIVLMDMTKNEVVHQFNLPGLDKNSEAKVKFAAGNGFIAITHKLDLFVIDKKSFEFKHHKNSFFPINVVECHPTDDIIATGDIKGKIILWSNIFSKNAVKNELHWHHQIVLSIAFSQSGTVLYSGGTECVLVKWQIKEKSQEKNFLPRVSGSIKQISVDPAHDKLTISLDDNAIQIINSNLNQLKTIQDFTQISAYDLGLNQQFPAKITVNPKNQHLVLNGRIGHLQFFSTKTMRLLFNIDITMQNAIPRQKNCNHFSTEVTHVAFSSCGKWMATIECWNDRMSSIESRLKFWSFMEQKQTYALHTQIEQPHDKNIISVSFSNIDDSYICATAGLDRAIKIWSLEASEEIKNPKMIWMLIEQLSYKNLPIRCLTFSQDSSLLSAGFGNVLCVWDAIDFKLKCALSAPSILDGSTNRVLISLSSKSKGSKTKNTLSSLAEKRQKTLQMMNAIINDPASNQSLVKNMTEEKSRIFKRKSLEGVKPKNLKHNEKKLIFQTVMSTANLNFNEKLQVLHKLNIYYNISSRLENDVIDFISKNIAEDQHLYKSLRSSINEVKTYSKFKLLWRYNTWKNLDVKRNRKIITVRKLLKSPIKEDAIKHKSSQPENTFLPVKNTNHINSIHFCTDELSHLVIISTSNRILVWNLLTLKIQGSFKIQCKHIALDPLTNLVAIFTKFNELFVIHPSPPMTIFHQKNIPKICSAIWVPQENPRRQSLSVNWQAASQLLFLTEDQEICCLSSPNDEEIIDLTPFMSDINEYSTTTPLATMLTRKDTRNQARDISIQHIITNGSGNVKELINLSNHGMPPMSKLCNEFVASLLTSQRKTVEKSEAIQFLDTTAIEFSDEEMEVTEIDETAAKRKAYEESEKKIKEHIAKKKEADLNIEIELKNMKLDEIVDFCITKN</sequence>
<dbReference type="InterPro" id="IPR036322">
    <property type="entry name" value="WD40_repeat_dom_sf"/>
</dbReference>
<gene>
    <name evidence="10" type="ORF">CHIRRI_LOCUS262</name>
</gene>
<keyword evidence="5" id="KW-0677">Repeat</keyword>
<dbReference type="PROSITE" id="PS50082">
    <property type="entry name" value="WD_REPEATS_2"/>
    <property type="match status" value="2"/>
</dbReference>
<dbReference type="AlphaFoldDB" id="A0A9N9WKU6"/>
<dbReference type="InterPro" id="IPR057644">
    <property type="entry name" value="Beta-prop_WDR75_2nd"/>
</dbReference>
<dbReference type="EMBL" id="OU895877">
    <property type="protein sequence ID" value="CAG9797262.1"/>
    <property type="molecule type" value="Genomic_DNA"/>
</dbReference>
<evidence type="ECO:0000256" key="1">
    <source>
        <dbReference type="ARBA" id="ARBA00004604"/>
    </source>
</evidence>
<dbReference type="SMART" id="SM00320">
    <property type="entry name" value="WD40"/>
    <property type="match status" value="7"/>
</dbReference>
<evidence type="ECO:0000313" key="10">
    <source>
        <dbReference type="EMBL" id="CAG9797262.1"/>
    </source>
</evidence>
<evidence type="ECO:0000256" key="6">
    <source>
        <dbReference type="ARBA" id="ARBA00023163"/>
    </source>
</evidence>
<dbReference type="InterPro" id="IPR015943">
    <property type="entry name" value="WD40/YVTN_repeat-like_dom_sf"/>
</dbReference>
<evidence type="ECO:0000256" key="2">
    <source>
        <dbReference type="ARBA" id="ARBA00022517"/>
    </source>
</evidence>
<dbReference type="GO" id="GO:0006364">
    <property type="term" value="P:rRNA processing"/>
    <property type="evidence" value="ECO:0007669"/>
    <property type="project" value="UniProtKB-KW"/>
</dbReference>
<evidence type="ECO:0000313" key="11">
    <source>
        <dbReference type="Proteomes" id="UP001153620"/>
    </source>
</evidence>
<feature type="domain" description="WD repeat-containing protein 75 second beta-propeller" evidence="9">
    <location>
        <begin position="372"/>
        <end position="572"/>
    </location>
</feature>
<keyword evidence="7" id="KW-0539">Nucleus</keyword>
<dbReference type="OrthoDB" id="4096at2759"/>
<name>A0A9N9WKU6_9DIPT</name>
<dbReference type="Proteomes" id="UP001153620">
    <property type="component" value="Chromosome 1"/>
</dbReference>
<dbReference type="InterPro" id="IPR001680">
    <property type="entry name" value="WD40_rpt"/>
</dbReference>
<proteinExistence type="predicted"/>
<reference evidence="10" key="1">
    <citation type="submission" date="2022-01" db="EMBL/GenBank/DDBJ databases">
        <authorList>
            <person name="King R."/>
        </authorList>
    </citation>
    <scope>NUCLEOTIDE SEQUENCE</scope>
</reference>